<gene>
    <name evidence="9" type="ORF">BCL65_109100</name>
</gene>
<evidence type="ECO:0000256" key="4">
    <source>
        <dbReference type="ARBA" id="ARBA00022692"/>
    </source>
</evidence>
<evidence type="ECO:0000256" key="8">
    <source>
        <dbReference type="SAM" id="Phobius"/>
    </source>
</evidence>
<feature type="transmembrane region" description="Helical" evidence="8">
    <location>
        <begin position="266"/>
        <end position="285"/>
    </location>
</feature>
<evidence type="ECO:0000256" key="5">
    <source>
        <dbReference type="ARBA" id="ARBA00022989"/>
    </source>
</evidence>
<dbReference type="PANTHER" id="PTHR22926:SF3">
    <property type="entry name" value="UNDECAPRENYL-PHOSPHATE ALPHA-N-ACETYLGLUCOSAMINYL 1-PHOSPHATE TRANSFERASE"/>
    <property type="match status" value="1"/>
</dbReference>
<comment type="caution">
    <text evidence="9">The sequence shown here is derived from an EMBL/GenBank/DDBJ whole genome shotgun (WGS) entry which is preliminary data.</text>
</comment>
<evidence type="ECO:0000313" key="9">
    <source>
        <dbReference type="EMBL" id="PRZ04861.1"/>
    </source>
</evidence>
<evidence type="ECO:0000256" key="7">
    <source>
        <dbReference type="SAM" id="MobiDB-lite"/>
    </source>
</evidence>
<evidence type="ECO:0000256" key="2">
    <source>
        <dbReference type="ARBA" id="ARBA00022475"/>
    </source>
</evidence>
<feature type="transmembrane region" description="Helical" evidence="8">
    <location>
        <begin position="229"/>
        <end position="246"/>
    </location>
</feature>
<dbReference type="EMBL" id="PVTX01000009">
    <property type="protein sequence ID" value="PRZ04861.1"/>
    <property type="molecule type" value="Genomic_DNA"/>
</dbReference>
<evidence type="ECO:0000256" key="3">
    <source>
        <dbReference type="ARBA" id="ARBA00022679"/>
    </source>
</evidence>
<dbReference type="RefSeq" id="WP_106268913.1">
    <property type="nucleotide sequence ID" value="NZ_PVTX01000009.1"/>
</dbReference>
<feature type="transmembrane region" description="Helical" evidence="8">
    <location>
        <begin position="341"/>
        <end position="358"/>
    </location>
</feature>
<feature type="transmembrane region" description="Helical" evidence="8">
    <location>
        <begin position="77"/>
        <end position="95"/>
    </location>
</feature>
<feature type="transmembrane region" description="Helical" evidence="8">
    <location>
        <begin position="196"/>
        <end position="217"/>
    </location>
</feature>
<keyword evidence="6 8" id="KW-0472">Membrane</keyword>
<organism evidence="9 10">
    <name type="scientific">Isoptericola halotolerans</name>
    <dbReference type="NCBI Taxonomy" id="300560"/>
    <lineage>
        <taxon>Bacteria</taxon>
        <taxon>Bacillati</taxon>
        <taxon>Actinomycetota</taxon>
        <taxon>Actinomycetes</taxon>
        <taxon>Micrococcales</taxon>
        <taxon>Promicromonosporaceae</taxon>
        <taxon>Isoptericola</taxon>
    </lineage>
</organism>
<comment type="subcellular location">
    <subcellularLocation>
        <location evidence="1">Cell membrane</location>
        <topology evidence="1">Multi-pass membrane protein</topology>
    </subcellularLocation>
</comment>
<name>A0ABX5EE63_9MICO</name>
<dbReference type="InterPro" id="IPR000715">
    <property type="entry name" value="Glycosyl_transferase_4"/>
</dbReference>
<evidence type="ECO:0000256" key="6">
    <source>
        <dbReference type="ARBA" id="ARBA00023136"/>
    </source>
</evidence>
<sequence>MRAYLLVMLIAAAVTYLATPGARWVANRTNAISAVRARDVHVLPTPRLGGLAMLLGIVVAVLLAGQMPFLDGVAEEPQVLGIVGGAVIVCLLGWADDVWDLDWMTKLAGQVLAAGFMAFNQVQLTSLPTPGGLTIPSARLSLFVTVLVVVVAMNAVNFVDGLDGLAAGIVAIGGSAFFLYTYSLTTQASPTDFSSLAAMMTAVLVGVCLGFLPHNFYPSHIFMGDSGSMVLGLVFAGAAISVTGRIDPTITDALSGAQRAPLFIPLLLPLAVVMLPLLDMTMAVVRRLAAGKSPMAPDRMHLHHRMLALGHSHRRAVLILYVWTAVFAFGASAFVRWRWQVVLVWLLVAVVVALLLTLGPLRTRGRFLDDDVASGALPTARAVAAAQAAQTAQVARGAGPPPTVTPQPKESDHDRTATRPGQP</sequence>
<reference evidence="9 10" key="1">
    <citation type="submission" date="2018-03" db="EMBL/GenBank/DDBJ databases">
        <title>Comparative analysis of microorganisms from saline springs in Andes Mountain Range, Colombia.</title>
        <authorList>
            <person name="Rubin E."/>
        </authorList>
    </citation>
    <scope>NUCLEOTIDE SEQUENCE [LARGE SCALE GENOMIC DNA]</scope>
    <source>
        <strain evidence="9 10">CG 23</strain>
    </source>
</reference>
<feature type="transmembrane region" description="Helical" evidence="8">
    <location>
        <begin position="165"/>
        <end position="184"/>
    </location>
</feature>
<accession>A0ABX5EE63</accession>
<feature type="region of interest" description="Disordered" evidence="7">
    <location>
        <begin position="391"/>
        <end position="423"/>
    </location>
</feature>
<proteinExistence type="predicted"/>
<dbReference type="PANTHER" id="PTHR22926">
    <property type="entry name" value="PHOSPHO-N-ACETYLMURAMOYL-PENTAPEPTIDE-TRANSFERASE"/>
    <property type="match status" value="1"/>
</dbReference>
<keyword evidence="2" id="KW-1003">Cell membrane</keyword>
<feature type="transmembrane region" description="Helical" evidence="8">
    <location>
        <begin position="140"/>
        <end position="158"/>
    </location>
</feature>
<protein>
    <submittedName>
        <fullName evidence="9">UDP-GlcNAc:undecaprenyl-phosphate GlcNAc-1-phosphate transferase</fullName>
    </submittedName>
</protein>
<dbReference type="GO" id="GO:0016740">
    <property type="term" value="F:transferase activity"/>
    <property type="evidence" value="ECO:0007669"/>
    <property type="project" value="UniProtKB-KW"/>
</dbReference>
<feature type="transmembrane region" description="Helical" evidence="8">
    <location>
        <begin position="316"/>
        <end position="335"/>
    </location>
</feature>
<feature type="transmembrane region" description="Helical" evidence="8">
    <location>
        <begin position="47"/>
        <end position="65"/>
    </location>
</feature>
<dbReference type="Proteomes" id="UP000239895">
    <property type="component" value="Unassembled WGS sequence"/>
</dbReference>
<keyword evidence="5 8" id="KW-1133">Transmembrane helix</keyword>
<evidence type="ECO:0000256" key="1">
    <source>
        <dbReference type="ARBA" id="ARBA00004651"/>
    </source>
</evidence>
<keyword evidence="4 8" id="KW-0812">Transmembrane</keyword>
<dbReference type="Pfam" id="PF00953">
    <property type="entry name" value="Glycos_transf_4"/>
    <property type="match status" value="1"/>
</dbReference>
<dbReference type="CDD" id="cd06853">
    <property type="entry name" value="GT_WecA_like"/>
    <property type="match status" value="1"/>
</dbReference>
<keyword evidence="3 9" id="KW-0808">Transferase</keyword>
<evidence type="ECO:0000313" key="10">
    <source>
        <dbReference type="Proteomes" id="UP000239895"/>
    </source>
</evidence>
<keyword evidence="10" id="KW-1185">Reference proteome</keyword>